<comment type="caution">
    <text evidence="1">The sequence shown here is derived from an EMBL/GenBank/DDBJ whole genome shotgun (WGS) entry which is preliminary data.</text>
</comment>
<evidence type="ECO:0000313" key="2">
    <source>
        <dbReference type="Proteomes" id="UP000326924"/>
    </source>
</evidence>
<proteinExistence type="predicted"/>
<gene>
    <name evidence="1" type="ORF">FN846DRAFT_892435</name>
</gene>
<protein>
    <submittedName>
        <fullName evidence="1">Uncharacterized protein</fullName>
    </submittedName>
</protein>
<dbReference type="AlphaFoldDB" id="A0A5J5EQA1"/>
<dbReference type="EMBL" id="VXIS01000166">
    <property type="protein sequence ID" value="KAA8899466.1"/>
    <property type="molecule type" value="Genomic_DNA"/>
</dbReference>
<name>A0A5J5EQA1_9PEZI</name>
<evidence type="ECO:0000313" key="1">
    <source>
        <dbReference type="EMBL" id="KAA8899466.1"/>
    </source>
</evidence>
<dbReference type="Proteomes" id="UP000326924">
    <property type="component" value="Unassembled WGS sequence"/>
</dbReference>
<reference evidence="1 2" key="1">
    <citation type="submission" date="2019-09" db="EMBL/GenBank/DDBJ databases">
        <title>Draft genome of the ectomycorrhizal ascomycete Sphaerosporella brunnea.</title>
        <authorList>
            <consortium name="DOE Joint Genome Institute"/>
            <person name="Benucci G.M."/>
            <person name="Marozzi G."/>
            <person name="Antonielli L."/>
            <person name="Sanchez S."/>
            <person name="Marco P."/>
            <person name="Wang X."/>
            <person name="Falini L.B."/>
            <person name="Barry K."/>
            <person name="Haridas S."/>
            <person name="Lipzen A."/>
            <person name="Labutti K."/>
            <person name="Grigoriev I.V."/>
            <person name="Murat C."/>
            <person name="Martin F."/>
            <person name="Albertini E."/>
            <person name="Donnini D."/>
            <person name="Bonito G."/>
        </authorList>
    </citation>
    <scope>NUCLEOTIDE SEQUENCE [LARGE SCALE GENOMIC DNA]</scope>
    <source>
        <strain evidence="1 2">Sb_GMNB300</strain>
    </source>
</reference>
<sequence length="182" mass="20411">MGAVHRLLANGVLDIEPEIEYPAFEERWYKFKSKMLFEAICLHDLRMVKLLLGAGASTAECQIDASTELLEMGKLLKQHGARCERPNRGGTRGGLRPYSGKLRVRQGCSQVSALIKQYVRAFRYRFVRAVFVYPPSLANHPLVTGNVVCLSSSGFSVLNPVRWRPSNATISPPNAMKTYQRL</sequence>
<accession>A0A5J5EQA1</accession>
<keyword evidence="2" id="KW-1185">Reference proteome</keyword>
<dbReference type="OrthoDB" id="366390at2759"/>
<dbReference type="InParanoid" id="A0A5J5EQA1"/>
<organism evidence="1 2">
    <name type="scientific">Sphaerosporella brunnea</name>
    <dbReference type="NCBI Taxonomy" id="1250544"/>
    <lineage>
        <taxon>Eukaryota</taxon>
        <taxon>Fungi</taxon>
        <taxon>Dikarya</taxon>
        <taxon>Ascomycota</taxon>
        <taxon>Pezizomycotina</taxon>
        <taxon>Pezizomycetes</taxon>
        <taxon>Pezizales</taxon>
        <taxon>Pyronemataceae</taxon>
        <taxon>Sphaerosporella</taxon>
    </lineage>
</organism>